<accession>A0ABT3HW69</accession>
<dbReference type="Pfam" id="PF07883">
    <property type="entry name" value="Cupin_2"/>
    <property type="match status" value="1"/>
</dbReference>
<dbReference type="PROSITE" id="PS51257">
    <property type="entry name" value="PROKAR_LIPOPROTEIN"/>
    <property type="match status" value="1"/>
</dbReference>
<protein>
    <submittedName>
        <fullName evidence="2">Cupin domain-containing protein</fullName>
    </submittedName>
</protein>
<gene>
    <name evidence="2" type="ORF">OMO38_05330</name>
</gene>
<evidence type="ECO:0000259" key="1">
    <source>
        <dbReference type="Pfam" id="PF07883"/>
    </source>
</evidence>
<dbReference type="Proteomes" id="UP001163731">
    <property type="component" value="Unassembled WGS sequence"/>
</dbReference>
<sequence>MTKARAVILGMISTVIFSCNEKNDRKAEIETSEKQEMLFPKGDKVANDKFVGNVYQAILSDDGTRVSNVTFEANGRTNWHNHPGGQTLLVTDGVGYHQEEGKPVQKIKKGDVIKIGKNVKHWHGGSENQAMTHIAVSIDHEKNPSQWFEPVTDEQFTKEISKK</sequence>
<dbReference type="InterPro" id="IPR014710">
    <property type="entry name" value="RmlC-like_jellyroll"/>
</dbReference>
<dbReference type="PANTHER" id="PTHR43698">
    <property type="entry name" value="RIBD C-TERMINAL DOMAIN CONTAINING PROTEIN"/>
    <property type="match status" value="1"/>
</dbReference>
<dbReference type="EMBL" id="JAPDHW010000003">
    <property type="protein sequence ID" value="MCW3167945.1"/>
    <property type="molecule type" value="Genomic_DNA"/>
</dbReference>
<reference evidence="2" key="1">
    <citation type="submission" date="2022-10" db="EMBL/GenBank/DDBJ databases">
        <title>Chryseobacterium babae sp. nov. isolated from the gut of the beetle Oryctes rhinoceros, and Chryseobacterium kimseyorum sp. nov., isolated from a stick insect rearing cage.</title>
        <authorList>
            <person name="Shelomi M."/>
            <person name="Han C.-J."/>
            <person name="Chen W.-M."/>
            <person name="Chen H.-K."/>
            <person name="Liaw S.-J."/>
            <person name="Muhle E."/>
            <person name="Clermont D."/>
        </authorList>
    </citation>
    <scope>NUCLEOTIDE SEQUENCE</scope>
    <source>
        <strain evidence="2">09-1422</strain>
    </source>
</reference>
<dbReference type="RefSeq" id="WP_264749184.1">
    <property type="nucleotide sequence ID" value="NZ_JAPDHW010000003.1"/>
</dbReference>
<dbReference type="Gene3D" id="2.60.120.10">
    <property type="entry name" value="Jelly Rolls"/>
    <property type="match status" value="1"/>
</dbReference>
<evidence type="ECO:0000313" key="2">
    <source>
        <dbReference type="EMBL" id="MCW3167945.1"/>
    </source>
</evidence>
<keyword evidence="3" id="KW-1185">Reference proteome</keyword>
<feature type="domain" description="Cupin type-2" evidence="1">
    <location>
        <begin position="69"/>
        <end position="131"/>
    </location>
</feature>
<dbReference type="InterPro" id="IPR013096">
    <property type="entry name" value="Cupin_2"/>
</dbReference>
<dbReference type="SUPFAM" id="SSF51182">
    <property type="entry name" value="RmlC-like cupins"/>
    <property type="match status" value="1"/>
</dbReference>
<comment type="caution">
    <text evidence="2">The sequence shown here is derived from an EMBL/GenBank/DDBJ whole genome shotgun (WGS) entry which is preliminary data.</text>
</comment>
<organism evidence="2 3">
    <name type="scientific">Chryseobacterium kimseyorum</name>
    <dbReference type="NCBI Taxonomy" id="2984028"/>
    <lineage>
        <taxon>Bacteria</taxon>
        <taxon>Pseudomonadati</taxon>
        <taxon>Bacteroidota</taxon>
        <taxon>Flavobacteriia</taxon>
        <taxon>Flavobacteriales</taxon>
        <taxon>Weeksellaceae</taxon>
        <taxon>Chryseobacterium group</taxon>
        <taxon>Chryseobacterium</taxon>
    </lineage>
</organism>
<dbReference type="InterPro" id="IPR011051">
    <property type="entry name" value="RmlC_Cupin_sf"/>
</dbReference>
<evidence type="ECO:0000313" key="3">
    <source>
        <dbReference type="Proteomes" id="UP001163731"/>
    </source>
</evidence>
<dbReference type="CDD" id="cd02233">
    <property type="entry name" value="cupin_HNL-like"/>
    <property type="match status" value="1"/>
</dbReference>
<dbReference type="PANTHER" id="PTHR43698:SF1">
    <property type="entry name" value="BLL4564 PROTEIN"/>
    <property type="match status" value="1"/>
</dbReference>
<name>A0ABT3HW69_9FLAO</name>
<dbReference type="InterPro" id="IPR047263">
    <property type="entry name" value="HNL-like_cupin"/>
</dbReference>
<proteinExistence type="predicted"/>